<name>A0A0J9ECH2_9RHOB</name>
<gene>
    <name evidence="2" type="ORF">AIOL_000504</name>
</gene>
<keyword evidence="3" id="KW-1185">Reference proteome</keyword>
<dbReference type="PATRIC" id="fig|1675527.3.peg.559"/>
<reference evidence="2 3" key="1">
    <citation type="submission" date="2015-06" db="EMBL/GenBank/DDBJ databases">
        <title>Draft genome sequence of an Alphaproteobacteria species associated to the Mediterranean sponge Oscarella lobularis.</title>
        <authorList>
            <person name="Jourda C."/>
            <person name="Santini S."/>
            <person name="Claverie J.-M."/>
        </authorList>
    </citation>
    <scope>NUCLEOTIDE SEQUENCE [LARGE SCALE GENOMIC DNA]</scope>
    <source>
        <strain evidence="2">IGS</strain>
    </source>
</reference>
<comment type="caution">
    <text evidence="2">The sequence shown here is derived from an EMBL/GenBank/DDBJ whole genome shotgun (WGS) entry which is preliminary data.</text>
</comment>
<feature type="region of interest" description="Disordered" evidence="1">
    <location>
        <begin position="293"/>
        <end position="315"/>
    </location>
</feature>
<sequence>MIIRAFLAIILGLGLTLPASADKFTSPTILVLGDSQLQFGAGPVFLEFFEQLKTNCPTDAQRATALEVLSDMKVAVIGVRSTSLRSWTVTKGATKRALCEVDKKWKVNASAFGFINTTGNRYLQIGQGDAYQFCAKGKTAFEVMFRPDYYDPKLIFLNFLGNGAQRWANRYEKAVEDVLRMNAQLPPGVPCVFMTTAPSYSKKVTDLRHRAQENLKRAFETTHSHCSFVEGYSAETMAANLGNKRYFRLKKSGAVKDPYHPNERAAKNFFQIETANICNALYDQVMRKQPSWAAPPPMDLAGSTHSIHARLPGPR</sequence>
<evidence type="ECO:0000313" key="3">
    <source>
        <dbReference type="Proteomes" id="UP000037178"/>
    </source>
</evidence>
<proteinExistence type="predicted"/>
<dbReference type="EMBL" id="LFTY01000001">
    <property type="protein sequence ID" value="KMW60351.1"/>
    <property type="molecule type" value="Genomic_DNA"/>
</dbReference>
<protein>
    <recommendedName>
        <fullName evidence="4">SGNH hydrolase-type esterase domain-containing protein</fullName>
    </recommendedName>
</protein>
<dbReference type="RefSeq" id="WP_200898720.1">
    <property type="nucleotide sequence ID" value="NZ_LFTY01000001.1"/>
</dbReference>
<organism evidence="2 3">
    <name type="scientific">Candidatus Rhodobacter oscarellae</name>
    <dbReference type="NCBI Taxonomy" id="1675527"/>
    <lineage>
        <taxon>Bacteria</taxon>
        <taxon>Pseudomonadati</taxon>
        <taxon>Pseudomonadota</taxon>
        <taxon>Alphaproteobacteria</taxon>
        <taxon>Rhodobacterales</taxon>
        <taxon>Rhodobacter group</taxon>
        <taxon>Rhodobacter</taxon>
    </lineage>
</organism>
<evidence type="ECO:0008006" key="4">
    <source>
        <dbReference type="Google" id="ProtNLM"/>
    </source>
</evidence>
<evidence type="ECO:0000313" key="2">
    <source>
        <dbReference type="EMBL" id="KMW60351.1"/>
    </source>
</evidence>
<dbReference type="STRING" id="1675527.AIOL_000504"/>
<dbReference type="Proteomes" id="UP000037178">
    <property type="component" value="Unassembled WGS sequence"/>
</dbReference>
<accession>A0A0J9ECH2</accession>
<dbReference type="AlphaFoldDB" id="A0A0J9ECH2"/>
<evidence type="ECO:0000256" key="1">
    <source>
        <dbReference type="SAM" id="MobiDB-lite"/>
    </source>
</evidence>